<gene>
    <name evidence="3" type="ORF">M5D45_05545</name>
</gene>
<proteinExistence type="inferred from homology"/>
<dbReference type="RefSeq" id="WP_250025176.1">
    <property type="nucleotide sequence ID" value="NZ_CP097330.1"/>
</dbReference>
<dbReference type="InterPro" id="IPR006015">
    <property type="entry name" value="Universal_stress_UspA"/>
</dbReference>
<feature type="domain" description="UspA" evidence="2">
    <location>
        <begin position="1"/>
        <end position="146"/>
    </location>
</feature>
<sequence>MYQRILVAIDDSHCARAALAEAIHLAASCKAELEITHVIDYGFLQHELGQGELSTRRPQLAAAGNTLLSRAAAIAKAAGVPYTTTLVDEMSVLGDIANEVRKIAATCGAQIIVVGTHGRRGIRRLLVGSVAESLARECSVPVLLVREPIRPEGDVSGPAPEVTEAAT</sequence>
<protein>
    <submittedName>
        <fullName evidence="3">Universal stress protein</fullName>
    </submittedName>
</protein>
<evidence type="ECO:0000259" key="2">
    <source>
        <dbReference type="Pfam" id="PF00582"/>
    </source>
</evidence>
<dbReference type="CDD" id="cd00293">
    <property type="entry name" value="USP-like"/>
    <property type="match status" value="1"/>
</dbReference>
<dbReference type="Proteomes" id="UP001056132">
    <property type="component" value="Chromosome 1"/>
</dbReference>
<dbReference type="Gene3D" id="3.40.50.620">
    <property type="entry name" value="HUPs"/>
    <property type="match status" value="1"/>
</dbReference>
<organism evidence="3 4">
    <name type="scientific">Cupriavidus campinensis</name>
    <dbReference type="NCBI Taxonomy" id="151783"/>
    <lineage>
        <taxon>Bacteria</taxon>
        <taxon>Pseudomonadati</taxon>
        <taxon>Pseudomonadota</taxon>
        <taxon>Betaproteobacteria</taxon>
        <taxon>Burkholderiales</taxon>
        <taxon>Burkholderiaceae</taxon>
        <taxon>Cupriavidus</taxon>
    </lineage>
</organism>
<name>A0AAE9I0E9_9BURK</name>
<dbReference type="PANTHER" id="PTHR46268">
    <property type="entry name" value="STRESS RESPONSE PROTEIN NHAX"/>
    <property type="match status" value="1"/>
</dbReference>
<dbReference type="SUPFAM" id="SSF52402">
    <property type="entry name" value="Adenine nucleotide alpha hydrolases-like"/>
    <property type="match status" value="1"/>
</dbReference>
<comment type="similarity">
    <text evidence="1">Belongs to the universal stress protein A family.</text>
</comment>
<dbReference type="Pfam" id="PF00582">
    <property type="entry name" value="Usp"/>
    <property type="match status" value="1"/>
</dbReference>
<dbReference type="EMBL" id="CP097330">
    <property type="protein sequence ID" value="URF05283.1"/>
    <property type="molecule type" value="Genomic_DNA"/>
</dbReference>
<dbReference type="InterPro" id="IPR006016">
    <property type="entry name" value="UspA"/>
</dbReference>
<dbReference type="AlphaFoldDB" id="A0AAE9I0E9"/>
<reference evidence="3" key="1">
    <citation type="journal article" date="2022" name="Microbiol. Resour. Announc.">
        <title>Genome Sequence of Cupriavidus campinensis Strain G5, a Member of a Bacterial Consortium Capable of Polyethylene Degradation.</title>
        <authorList>
            <person name="Schneider B."/>
            <person name="Pfeiffer F."/>
            <person name="Dyall-Smith M."/>
            <person name="Kunte H.J."/>
        </authorList>
    </citation>
    <scope>NUCLEOTIDE SEQUENCE</scope>
    <source>
        <strain evidence="3">G5</strain>
    </source>
</reference>
<dbReference type="InterPro" id="IPR014729">
    <property type="entry name" value="Rossmann-like_a/b/a_fold"/>
</dbReference>
<evidence type="ECO:0000256" key="1">
    <source>
        <dbReference type="ARBA" id="ARBA00008791"/>
    </source>
</evidence>
<evidence type="ECO:0000313" key="3">
    <source>
        <dbReference type="EMBL" id="URF05283.1"/>
    </source>
</evidence>
<dbReference type="KEGG" id="ccam:M5D45_05545"/>
<accession>A0AAE9I0E9</accession>
<reference evidence="3" key="2">
    <citation type="submission" date="2022-05" db="EMBL/GenBank/DDBJ databases">
        <authorList>
            <person name="Kunte H.-J."/>
        </authorList>
    </citation>
    <scope>NUCLEOTIDE SEQUENCE</scope>
    <source>
        <strain evidence="3">G5</strain>
    </source>
</reference>
<evidence type="ECO:0000313" key="4">
    <source>
        <dbReference type="Proteomes" id="UP001056132"/>
    </source>
</evidence>
<dbReference type="PANTHER" id="PTHR46268:SF15">
    <property type="entry name" value="UNIVERSAL STRESS PROTEIN HP_0031"/>
    <property type="match status" value="1"/>
</dbReference>
<dbReference type="PRINTS" id="PR01438">
    <property type="entry name" value="UNVRSLSTRESS"/>
</dbReference>